<sequence length="61" mass="7076">GKEKPPAGLIFFQKSLKDGGKEKVKKAAILEIIEYDTKNLYFYTHNIPTFFEKDTRLTIQL</sequence>
<protein>
    <submittedName>
        <fullName evidence="1">29186_t:CDS:1</fullName>
    </submittedName>
</protein>
<proteinExistence type="predicted"/>
<dbReference type="Proteomes" id="UP000789901">
    <property type="component" value="Unassembled WGS sequence"/>
</dbReference>
<keyword evidence="2" id="KW-1185">Reference proteome</keyword>
<organism evidence="1 2">
    <name type="scientific">Gigaspora margarita</name>
    <dbReference type="NCBI Taxonomy" id="4874"/>
    <lineage>
        <taxon>Eukaryota</taxon>
        <taxon>Fungi</taxon>
        <taxon>Fungi incertae sedis</taxon>
        <taxon>Mucoromycota</taxon>
        <taxon>Glomeromycotina</taxon>
        <taxon>Glomeromycetes</taxon>
        <taxon>Diversisporales</taxon>
        <taxon>Gigasporaceae</taxon>
        <taxon>Gigaspora</taxon>
    </lineage>
</organism>
<feature type="non-terminal residue" evidence="1">
    <location>
        <position position="1"/>
    </location>
</feature>
<evidence type="ECO:0000313" key="2">
    <source>
        <dbReference type="Proteomes" id="UP000789901"/>
    </source>
</evidence>
<gene>
    <name evidence="1" type="ORF">GMARGA_LOCUS39085</name>
</gene>
<dbReference type="EMBL" id="CAJVQB010091181">
    <property type="protein sequence ID" value="CAG8848237.1"/>
    <property type="molecule type" value="Genomic_DNA"/>
</dbReference>
<accession>A0ABN7X516</accession>
<evidence type="ECO:0000313" key="1">
    <source>
        <dbReference type="EMBL" id="CAG8848237.1"/>
    </source>
</evidence>
<name>A0ABN7X516_GIGMA</name>
<reference evidence="1 2" key="1">
    <citation type="submission" date="2021-06" db="EMBL/GenBank/DDBJ databases">
        <authorList>
            <person name="Kallberg Y."/>
            <person name="Tangrot J."/>
            <person name="Rosling A."/>
        </authorList>
    </citation>
    <scope>NUCLEOTIDE SEQUENCE [LARGE SCALE GENOMIC DNA]</scope>
    <source>
        <strain evidence="1 2">120-4 pot B 10/14</strain>
    </source>
</reference>
<comment type="caution">
    <text evidence="1">The sequence shown here is derived from an EMBL/GenBank/DDBJ whole genome shotgun (WGS) entry which is preliminary data.</text>
</comment>